<keyword evidence="7" id="KW-1185">Reference proteome</keyword>
<evidence type="ECO:0000256" key="4">
    <source>
        <dbReference type="SAM" id="SignalP"/>
    </source>
</evidence>
<feature type="domain" description="SH3b" evidence="5">
    <location>
        <begin position="29"/>
        <end position="91"/>
    </location>
</feature>
<sequence>MGTMRTFITAIGFILFFTIFTPTVMANDGDTYQVGTDGLNVRTAPSNSAAVVGQLNSGDQVVVFQKEHGWAQTYYDGQVVWVAAHYLYQSGGGEAVTTTSQAGSESSSQSPEPASTASGTLNGYNIILDPGHGGNDPGAIGLGGTLEKNFTLKTAETVAQKLRDAGATVLMTRSDDKYVSLAKRVDISRSYATDAFISLHYNAYPLEGVNGFSTYYHTNGDDRELAASIQSGLKGNMALNSRGLMQNGYHVLRNNSDLAVLAELGFITNPYDLSVIQTSEHRQNVADGIAEGVLNYFNN</sequence>
<dbReference type="Gene3D" id="3.40.630.40">
    <property type="entry name" value="Zn-dependent exopeptidases"/>
    <property type="match status" value="1"/>
</dbReference>
<dbReference type="GO" id="GO:0030288">
    <property type="term" value="C:outer membrane-bounded periplasmic space"/>
    <property type="evidence" value="ECO:0007669"/>
    <property type="project" value="TreeGrafter"/>
</dbReference>
<dbReference type="PANTHER" id="PTHR30404:SF0">
    <property type="entry name" value="N-ACETYLMURAMOYL-L-ALANINE AMIDASE AMIC"/>
    <property type="match status" value="1"/>
</dbReference>
<feature type="signal peptide" evidence="4">
    <location>
        <begin position="1"/>
        <end position="26"/>
    </location>
</feature>
<dbReference type="SMART" id="SM00287">
    <property type="entry name" value="SH3b"/>
    <property type="match status" value="1"/>
</dbReference>
<dbReference type="GO" id="GO:0008745">
    <property type="term" value="F:N-acetylmuramoyl-L-alanine amidase activity"/>
    <property type="evidence" value="ECO:0007669"/>
    <property type="project" value="InterPro"/>
</dbReference>
<dbReference type="PANTHER" id="PTHR30404">
    <property type="entry name" value="N-ACETYLMURAMOYL-L-ALANINE AMIDASE"/>
    <property type="match status" value="1"/>
</dbReference>
<dbReference type="AlphaFoldDB" id="A0A1I1U635"/>
<dbReference type="PROSITE" id="PS51781">
    <property type="entry name" value="SH3B"/>
    <property type="match status" value="1"/>
</dbReference>
<keyword evidence="4" id="KW-0732">Signal</keyword>
<keyword evidence="2" id="KW-0961">Cell wall biogenesis/degradation</keyword>
<gene>
    <name evidence="6" type="ORF">SAMN05216238_10342</name>
</gene>
<dbReference type="EMBL" id="FOMR01000003">
    <property type="protein sequence ID" value="SFD66239.1"/>
    <property type="molecule type" value="Genomic_DNA"/>
</dbReference>
<evidence type="ECO:0000313" key="6">
    <source>
        <dbReference type="EMBL" id="SFD66239.1"/>
    </source>
</evidence>
<dbReference type="GO" id="GO:0071555">
    <property type="term" value="P:cell wall organization"/>
    <property type="evidence" value="ECO:0007669"/>
    <property type="project" value="UniProtKB-KW"/>
</dbReference>
<feature type="region of interest" description="Disordered" evidence="3">
    <location>
        <begin position="97"/>
        <end position="121"/>
    </location>
</feature>
<feature type="chain" id="PRO_5011589140" evidence="4">
    <location>
        <begin position="27"/>
        <end position="299"/>
    </location>
</feature>
<dbReference type="InterPro" id="IPR003646">
    <property type="entry name" value="SH3-like_bac-type"/>
</dbReference>
<dbReference type="GO" id="GO:0009253">
    <property type="term" value="P:peptidoglycan catabolic process"/>
    <property type="evidence" value="ECO:0007669"/>
    <property type="project" value="InterPro"/>
</dbReference>
<keyword evidence="1" id="KW-0378">Hydrolase</keyword>
<name>A0A1I1U635_9BACI</name>
<protein>
    <submittedName>
        <fullName evidence="6">N-acetylmuramoyl-L-alanine amidase</fullName>
    </submittedName>
</protein>
<dbReference type="OrthoDB" id="9806267at2"/>
<organism evidence="6 7">
    <name type="scientific">Lentibacillus persicus</name>
    <dbReference type="NCBI Taxonomy" id="640948"/>
    <lineage>
        <taxon>Bacteria</taxon>
        <taxon>Bacillati</taxon>
        <taxon>Bacillota</taxon>
        <taxon>Bacilli</taxon>
        <taxon>Bacillales</taxon>
        <taxon>Bacillaceae</taxon>
        <taxon>Lentibacillus</taxon>
    </lineage>
</organism>
<dbReference type="InterPro" id="IPR050695">
    <property type="entry name" value="N-acetylmuramoyl_amidase_3"/>
</dbReference>
<accession>A0A1I1U635</accession>
<evidence type="ECO:0000256" key="2">
    <source>
        <dbReference type="ARBA" id="ARBA00023316"/>
    </source>
</evidence>
<feature type="compositionally biased region" description="Low complexity" evidence="3">
    <location>
        <begin position="97"/>
        <end position="118"/>
    </location>
</feature>
<dbReference type="SUPFAM" id="SSF53187">
    <property type="entry name" value="Zn-dependent exopeptidases"/>
    <property type="match status" value="1"/>
</dbReference>
<dbReference type="Gene3D" id="2.30.30.40">
    <property type="entry name" value="SH3 Domains"/>
    <property type="match status" value="1"/>
</dbReference>
<dbReference type="Proteomes" id="UP000199474">
    <property type="component" value="Unassembled WGS sequence"/>
</dbReference>
<evidence type="ECO:0000256" key="3">
    <source>
        <dbReference type="SAM" id="MobiDB-lite"/>
    </source>
</evidence>
<evidence type="ECO:0000256" key="1">
    <source>
        <dbReference type="ARBA" id="ARBA00022801"/>
    </source>
</evidence>
<evidence type="ECO:0000259" key="5">
    <source>
        <dbReference type="PROSITE" id="PS51781"/>
    </source>
</evidence>
<reference evidence="7" key="1">
    <citation type="submission" date="2016-10" db="EMBL/GenBank/DDBJ databases">
        <authorList>
            <person name="Varghese N."/>
            <person name="Submissions S."/>
        </authorList>
    </citation>
    <scope>NUCLEOTIDE SEQUENCE [LARGE SCALE GENOMIC DNA]</scope>
    <source>
        <strain evidence="7">DSM 22530</strain>
    </source>
</reference>
<dbReference type="Pfam" id="PF08239">
    <property type="entry name" value="SH3_3"/>
    <property type="match status" value="1"/>
</dbReference>
<evidence type="ECO:0000313" key="7">
    <source>
        <dbReference type="Proteomes" id="UP000199474"/>
    </source>
</evidence>
<dbReference type="InterPro" id="IPR002508">
    <property type="entry name" value="MurNAc-LAA_cat"/>
</dbReference>
<dbReference type="Pfam" id="PF01520">
    <property type="entry name" value="Amidase_3"/>
    <property type="match status" value="1"/>
</dbReference>
<dbReference type="STRING" id="640948.SAMN05216238_10342"/>
<dbReference type="SMART" id="SM00646">
    <property type="entry name" value="Ami_3"/>
    <property type="match status" value="1"/>
</dbReference>
<proteinExistence type="predicted"/>
<dbReference type="CDD" id="cd02696">
    <property type="entry name" value="MurNAc-LAA"/>
    <property type="match status" value="1"/>
</dbReference>
<dbReference type="RefSeq" id="WP_090082218.1">
    <property type="nucleotide sequence ID" value="NZ_FOMR01000003.1"/>
</dbReference>